<reference evidence="1" key="1">
    <citation type="submission" date="2021-01" db="EMBL/GenBank/DDBJ databases">
        <authorList>
            <consortium name="Genoscope - CEA"/>
            <person name="William W."/>
        </authorList>
    </citation>
    <scope>NUCLEOTIDE SEQUENCE</scope>
</reference>
<sequence>MYEYCFSELLIRLNYLKSRVENCYDCSLKKILNKSKSNLNAFNNLLEEYLEIISEFSHANIPPVILNNHFVVQNVTAKNIFINICKSNI</sequence>
<dbReference type="Proteomes" id="UP000689195">
    <property type="component" value="Unassembled WGS sequence"/>
</dbReference>
<accession>A0A8S1XF22</accession>
<organism evidence="1 2">
    <name type="scientific">Paramecium pentaurelia</name>
    <dbReference type="NCBI Taxonomy" id="43138"/>
    <lineage>
        <taxon>Eukaryota</taxon>
        <taxon>Sar</taxon>
        <taxon>Alveolata</taxon>
        <taxon>Ciliophora</taxon>
        <taxon>Intramacronucleata</taxon>
        <taxon>Oligohymenophorea</taxon>
        <taxon>Peniculida</taxon>
        <taxon>Parameciidae</taxon>
        <taxon>Paramecium</taxon>
    </lineage>
</organism>
<evidence type="ECO:0000313" key="2">
    <source>
        <dbReference type="Proteomes" id="UP000689195"/>
    </source>
</evidence>
<proteinExistence type="predicted"/>
<keyword evidence="2" id="KW-1185">Reference proteome</keyword>
<evidence type="ECO:0000313" key="1">
    <source>
        <dbReference type="EMBL" id="CAD8199473.1"/>
    </source>
</evidence>
<dbReference type="EMBL" id="CAJJDO010000121">
    <property type="protein sequence ID" value="CAD8199473.1"/>
    <property type="molecule type" value="Genomic_DNA"/>
</dbReference>
<comment type="caution">
    <text evidence="1">The sequence shown here is derived from an EMBL/GenBank/DDBJ whole genome shotgun (WGS) entry which is preliminary data.</text>
</comment>
<dbReference type="AlphaFoldDB" id="A0A8S1XF22"/>
<protein>
    <submittedName>
        <fullName evidence="1">Uncharacterized protein</fullName>
    </submittedName>
</protein>
<gene>
    <name evidence="1" type="ORF">PPENT_87.1.T1210197</name>
</gene>
<name>A0A8S1XF22_9CILI</name>